<name>A0ABQ1VUS1_9BACL</name>
<dbReference type="EMBL" id="BMIW01000013">
    <property type="protein sequence ID" value="GGF99597.1"/>
    <property type="molecule type" value="Genomic_DNA"/>
</dbReference>
<accession>A0ABQ1VUS1</accession>
<comment type="caution">
    <text evidence="1">The sequence shown here is derived from an EMBL/GenBank/DDBJ whole genome shotgun (WGS) entry which is preliminary data.</text>
</comment>
<reference evidence="2" key="1">
    <citation type="journal article" date="2019" name="Int. J. Syst. Evol. Microbiol.">
        <title>The Global Catalogue of Microorganisms (GCM) 10K type strain sequencing project: providing services to taxonomists for standard genome sequencing and annotation.</title>
        <authorList>
            <consortium name="The Broad Institute Genomics Platform"/>
            <consortium name="The Broad Institute Genome Sequencing Center for Infectious Disease"/>
            <person name="Wu L."/>
            <person name="Ma J."/>
        </authorList>
    </citation>
    <scope>NUCLEOTIDE SEQUENCE [LARGE SCALE GENOMIC DNA]</scope>
    <source>
        <strain evidence="2">CGMCC 1.15420</strain>
    </source>
</reference>
<organism evidence="1 2">
    <name type="scientific">Paenibacillus aceti</name>
    <dbReference type="NCBI Taxonomy" id="1820010"/>
    <lineage>
        <taxon>Bacteria</taxon>
        <taxon>Bacillati</taxon>
        <taxon>Bacillota</taxon>
        <taxon>Bacilli</taxon>
        <taxon>Bacillales</taxon>
        <taxon>Paenibacillaceae</taxon>
        <taxon>Paenibacillus</taxon>
    </lineage>
</organism>
<protein>
    <submittedName>
        <fullName evidence="1">Uncharacterized protein</fullName>
    </submittedName>
</protein>
<proteinExistence type="predicted"/>
<dbReference type="Proteomes" id="UP000608420">
    <property type="component" value="Unassembled WGS sequence"/>
</dbReference>
<evidence type="ECO:0000313" key="2">
    <source>
        <dbReference type="Proteomes" id="UP000608420"/>
    </source>
</evidence>
<dbReference type="RefSeq" id="WP_120464686.1">
    <property type="nucleotide sequence ID" value="NZ_BMIW01000013.1"/>
</dbReference>
<sequence>MQEELNIDQNTLVQAWQQQLPQFLEPGDSAQVLADENDPQGIRVSINAAGRQFYSFDFYCTYMDPREVKVELVDLERDGETVNEQNDRLQELTGDYVRHLHECAQSLHRITNPS</sequence>
<keyword evidence="2" id="KW-1185">Reference proteome</keyword>
<gene>
    <name evidence="1" type="ORF">GCM10010913_21750</name>
</gene>
<evidence type="ECO:0000313" key="1">
    <source>
        <dbReference type="EMBL" id="GGF99597.1"/>
    </source>
</evidence>